<comment type="caution">
    <text evidence="1">The sequence shown here is derived from an EMBL/GenBank/DDBJ whole genome shotgun (WGS) entry which is preliminary data.</text>
</comment>
<reference evidence="1 2" key="1">
    <citation type="submission" date="2019-05" db="EMBL/GenBank/DDBJ databases">
        <title>Another draft genome of Portunus trituberculatus and its Hox gene families provides insights of decapod evolution.</title>
        <authorList>
            <person name="Jeong J.-H."/>
            <person name="Song I."/>
            <person name="Kim S."/>
            <person name="Choi T."/>
            <person name="Kim D."/>
            <person name="Ryu S."/>
            <person name="Kim W."/>
        </authorList>
    </citation>
    <scope>NUCLEOTIDE SEQUENCE [LARGE SCALE GENOMIC DNA]</scope>
    <source>
        <tissue evidence="1">Muscle</tissue>
    </source>
</reference>
<gene>
    <name evidence="1" type="ORF">E2C01_077588</name>
</gene>
<evidence type="ECO:0000313" key="2">
    <source>
        <dbReference type="Proteomes" id="UP000324222"/>
    </source>
</evidence>
<protein>
    <submittedName>
        <fullName evidence="1">Uncharacterized protein</fullName>
    </submittedName>
</protein>
<sequence length="76" mass="8293">MYLTYHLCPPQSARRSLVPALTQVGHKTPTVAPSPAHTCIGTSQVRKKLRCSSVVNWSLWCCCGDAVVLQVPGSWL</sequence>
<proteinExistence type="predicted"/>
<keyword evidence="2" id="KW-1185">Reference proteome</keyword>
<dbReference type="EMBL" id="VSRR010061044">
    <property type="protein sequence ID" value="MPC82900.1"/>
    <property type="molecule type" value="Genomic_DNA"/>
</dbReference>
<dbReference type="Proteomes" id="UP000324222">
    <property type="component" value="Unassembled WGS sequence"/>
</dbReference>
<accession>A0A5B7IEV1</accession>
<evidence type="ECO:0000313" key="1">
    <source>
        <dbReference type="EMBL" id="MPC82900.1"/>
    </source>
</evidence>
<organism evidence="1 2">
    <name type="scientific">Portunus trituberculatus</name>
    <name type="common">Swimming crab</name>
    <name type="synonym">Neptunus trituberculatus</name>
    <dbReference type="NCBI Taxonomy" id="210409"/>
    <lineage>
        <taxon>Eukaryota</taxon>
        <taxon>Metazoa</taxon>
        <taxon>Ecdysozoa</taxon>
        <taxon>Arthropoda</taxon>
        <taxon>Crustacea</taxon>
        <taxon>Multicrustacea</taxon>
        <taxon>Malacostraca</taxon>
        <taxon>Eumalacostraca</taxon>
        <taxon>Eucarida</taxon>
        <taxon>Decapoda</taxon>
        <taxon>Pleocyemata</taxon>
        <taxon>Brachyura</taxon>
        <taxon>Eubrachyura</taxon>
        <taxon>Portunoidea</taxon>
        <taxon>Portunidae</taxon>
        <taxon>Portuninae</taxon>
        <taxon>Portunus</taxon>
    </lineage>
</organism>
<dbReference type="AlphaFoldDB" id="A0A5B7IEV1"/>
<name>A0A5B7IEV1_PORTR</name>